<feature type="domain" description="Mycothiol-dependent maleylpyruvate isomerase metal-binding" evidence="1">
    <location>
        <begin position="8"/>
        <end position="55"/>
    </location>
</feature>
<protein>
    <recommendedName>
        <fullName evidence="1">Mycothiol-dependent maleylpyruvate isomerase metal-binding domain-containing protein</fullName>
    </recommendedName>
</protein>
<dbReference type="EMBL" id="LSRE01000050">
    <property type="protein sequence ID" value="KXO88967.1"/>
    <property type="molecule type" value="Genomic_DNA"/>
</dbReference>
<sequence length="207" mass="22370">MSDVWQLVHAERRALIAFLEGVDDARWDTPSLCPGWRVRDVVAHQISTADTTRLGFVRGMILARFDFDRDNQNGIDREIGPAPRMLDRFRALVDRTSGPPAPLDTRLVEVVVHGEDIRRPLGSVGDYPVEAVERALRLQARTGKGMGGAKEHVVGLRLRATDADVTIGDGPEVAGPLLALLLAVSGRTVALPELAGAGLATLSERLG</sequence>
<keyword evidence="3" id="KW-1185">Reference proteome</keyword>
<dbReference type="InterPro" id="IPR017517">
    <property type="entry name" value="Maleyloyr_isom"/>
</dbReference>
<dbReference type="Proteomes" id="UP000070409">
    <property type="component" value="Unassembled WGS sequence"/>
</dbReference>
<dbReference type="RefSeq" id="WP_068747004.1">
    <property type="nucleotide sequence ID" value="NZ_LSRE01000050.1"/>
</dbReference>
<gene>
    <name evidence="2" type="ORF">AXK61_10005</name>
</gene>
<comment type="caution">
    <text evidence="2">The sequence shown here is derived from an EMBL/GenBank/DDBJ whole genome shotgun (WGS) entry which is preliminary data.</text>
</comment>
<dbReference type="NCBIfam" id="TIGR03083">
    <property type="entry name" value="maleylpyruvate isomerase family mycothiol-dependent enzyme"/>
    <property type="match status" value="1"/>
</dbReference>
<dbReference type="InterPro" id="IPR034660">
    <property type="entry name" value="DinB/YfiT-like"/>
</dbReference>
<reference evidence="2 3" key="1">
    <citation type="submission" date="2016-02" db="EMBL/GenBank/DDBJ databases">
        <authorList>
            <person name="Teng J.L."/>
            <person name="Tang Y."/>
            <person name="Huang Y."/>
            <person name="Guo F."/>
            <person name="Wei W."/>
            <person name="Chen J.H."/>
            <person name="Wong S.Y."/>
            <person name="Lau S.K."/>
            <person name="Woo P.C."/>
        </authorList>
    </citation>
    <scope>NUCLEOTIDE SEQUENCE [LARGE SCALE GENOMIC DNA]</scope>
    <source>
        <strain evidence="2 3">JCM 13375</strain>
    </source>
</reference>
<name>A0A137YSV9_9ACTN</name>
<organism evidence="2 3">
    <name type="scientific">Tsukamurella pseudospumae</name>
    <dbReference type="NCBI Taxonomy" id="239498"/>
    <lineage>
        <taxon>Bacteria</taxon>
        <taxon>Bacillati</taxon>
        <taxon>Actinomycetota</taxon>
        <taxon>Actinomycetes</taxon>
        <taxon>Mycobacteriales</taxon>
        <taxon>Tsukamurellaceae</taxon>
        <taxon>Tsukamurella</taxon>
    </lineage>
</organism>
<dbReference type="SUPFAM" id="SSF109854">
    <property type="entry name" value="DinB/YfiT-like putative metalloenzymes"/>
    <property type="match status" value="1"/>
</dbReference>
<dbReference type="Pfam" id="PF11716">
    <property type="entry name" value="MDMPI_N"/>
    <property type="match status" value="1"/>
</dbReference>
<evidence type="ECO:0000313" key="2">
    <source>
        <dbReference type="EMBL" id="KXO88967.1"/>
    </source>
</evidence>
<evidence type="ECO:0000313" key="3">
    <source>
        <dbReference type="Proteomes" id="UP000070409"/>
    </source>
</evidence>
<evidence type="ECO:0000259" key="1">
    <source>
        <dbReference type="Pfam" id="PF11716"/>
    </source>
</evidence>
<dbReference type="InterPro" id="IPR024344">
    <property type="entry name" value="MDMPI_metal-binding"/>
</dbReference>
<proteinExistence type="predicted"/>
<dbReference type="Gene3D" id="1.20.120.450">
    <property type="entry name" value="dinb family like domain"/>
    <property type="match status" value="1"/>
</dbReference>
<accession>A0A137YSV9</accession>